<dbReference type="VEuPathDB" id="FungiDB:ASPVEDRAFT_77893"/>
<evidence type="ECO:0000256" key="1">
    <source>
        <dbReference type="SAM" id="MobiDB-lite"/>
    </source>
</evidence>
<accession>A0A1L9P3N6</accession>
<name>A0A1L9P3N6_ASPVE</name>
<dbReference type="GeneID" id="63731969"/>
<keyword evidence="3" id="KW-1185">Reference proteome</keyword>
<feature type="region of interest" description="Disordered" evidence="1">
    <location>
        <begin position="95"/>
        <end position="168"/>
    </location>
</feature>
<reference evidence="3" key="1">
    <citation type="journal article" date="2017" name="Genome Biol.">
        <title>Comparative genomics reveals high biological diversity and specific adaptations in the industrially and medically important fungal genus Aspergillus.</title>
        <authorList>
            <person name="de Vries R.P."/>
            <person name="Riley R."/>
            <person name="Wiebenga A."/>
            <person name="Aguilar-Osorio G."/>
            <person name="Amillis S."/>
            <person name="Uchima C.A."/>
            <person name="Anderluh G."/>
            <person name="Asadollahi M."/>
            <person name="Askin M."/>
            <person name="Barry K."/>
            <person name="Battaglia E."/>
            <person name="Bayram O."/>
            <person name="Benocci T."/>
            <person name="Braus-Stromeyer S.A."/>
            <person name="Caldana C."/>
            <person name="Canovas D."/>
            <person name="Cerqueira G.C."/>
            <person name="Chen F."/>
            <person name="Chen W."/>
            <person name="Choi C."/>
            <person name="Clum A."/>
            <person name="Dos Santos R.A."/>
            <person name="Damasio A.R."/>
            <person name="Diallinas G."/>
            <person name="Emri T."/>
            <person name="Fekete E."/>
            <person name="Flipphi M."/>
            <person name="Freyberg S."/>
            <person name="Gallo A."/>
            <person name="Gournas C."/>
            <person name="Habgood R."/>
            <person name="Hainaut M."/>
            <person name="Harispe M.L."/>
            <person name="Henrissat B."/>
            <person name="Hilden K.S."/>
            <person name="Hope R."/>
            <person name="Hossain A."/>
            <person name="Karabika E."/>
            <person name="Karaffa L."/>
            <person name="Karanyi Z."/>
            <person name="Krasevec N."/>
            <person name="Kuo A."/>
            <person name="Kusch H."/>
            <person name="LaButti K."/>
            <person name="Lagendijk E.L."/>
            <person name="Lapidus A."/>
            <person name="Levasseur A."/>
            <person name="Lindquist E."/>
            <person name="Lipzen A."/>
            <person name="Logrieco A.F."/>
            <person name="MacCabe A."/>
            <person name="Maekelae M.R."/>
            <person name="Malavazi I."/>
            <person name="Melin P."/>
            <person name="Meyer V."/>
            <person name="Mielnichuk N."/>
            <person name="Miskei M."/>
            <person name="Molnar A.P."/>
            <person name="Mule G."/>
            <person name="Ngan C.Y."/>
            <person name="Orejas M."/>
            <person name="Orosz E."/>
            <person name="Ouedraogo J.P."/>
            <person name="Overkamp K.M."/>
            <person name="Park H.-S."/>
            <person name="Perrone G."/>
            <person name="Piumi F."/>
            <person name="Punt P.J."/>
            <person name="Ram A.F."/>
            <person name="Ramon A."/>
            <person name="Rauscher S."/>
            <person name="Record E."/>
            <person name="Riano-Pachon D.M."/>
            <person name="Robert V."/>
            <person name="Roehrig J."/>
            <person name="Ruller R."/>
            <person name="Salamov A."/>
            <person name="Salih N.S."/>
            <person name="Samson R.A."/>
            <person name="Sandor E."/>
            <person name="Sanguinetti M."/>
            <person name="Schuetze T."/>
            <person name="Sepcic K."/>
            <person name="Shelest E."/>
            <person name="Sherlock G."/>
            <person name="Sophianopoulou V."/>
            <person name="Squina F.M."/>
            <person name="Sun H."/>
            <person name="Susca A."/>
            <person name="Todd R.B."/>
            <person name="Tsang A."/>
            <person name="Unkles S.E."/>
            <person name="van de Wiele N."/>
            <person name="van Rossen-Uffink D."/>
            <person name="Oliveira J.V."/>
            <person name="Vesth T.C."/>
            <person name="Visser J."/>
            <person name="Yu J.-H."/>
            <person name="Zhou M."/>
            <person name="Andersen M.R."/>
            <person name="Archer D.B."/>
            <person name="Baker S.E."/>
            <person name="Benoit I."/>
            <person name="Brakhage A.A."/>
            <person name="Braus G.H."/>
            <person name="Fischer R."/>
            <person name="Frisvad J.C."/>
            <person name="Goldman G.H."/>
            <person name="Houbraken J."/>
            <person name="Oakley B."/>
            <person name="Pocsi I."/>
            <person name="Scazzocchio C."/>
            <person name="Seiboth B."/>
            <person name="vanKuyk P.A."/>
            <person name="Wortman J."/>
            <person name="Dyer P.S."/>
            <person name="Grigoriev I.V."/>
        </authorList>
    </citation>
    <scope>NUCLEOTIDE SEQUENCE [LARGE SCALE GENOMIC DNA]</scope>
    <source>
        <strain evidence="3">CBS 583.65</strain>
    </source>
</reference>
<protein>
    <submittedName>
        <fullName evidence="2">Uncharacterized protein</fullName>
    </submittedName>
</protein>
<sequence length="605" mass="66121">MTKYDLQTLLAAKTNAHIDLGRFSDQAFNNNLVRSNVLSEQPVNRPRNMSGHSRRTVMAPLALNAQNTPRQTDHHTMSSNSQFDDAFVRFVEQHTSPKPQRVTAGGRIVPMNPWDSPPKWSLPLSSKGASAANSEASKTASSAAKIEAKSISENQPRQEQAAKSETRVPKMAPLPADAANAPCFQPPGSTSSPYQYANVPLATQQAQGTGLPSYSAFGIGGDNFLNAFAPPQTPAQLIGPQTGFPFQTQPASAATSSLLGWNGLNGLNAVSPAPFSPYQHSYAASPPTASAQWPQLPQLPPLPQVQQVQQVQQVPLVPQLHQLPQASPATRNQAPTSNQQFVGSHFQDVIYQKSLEDAAKQYDALSAQLSQIDRFTAMHSWVIEPETKKLLVEQRKSLVRELDTVRLYKEHLQVLFGKSQMNGTLRPQQEPITIPVTPPQNEAWGTPTKSKSRSLSPTVRNLYRTIEETDERGEPIDGLLCALSGASNGLAKRLSEERQKSLGISIREPPRDVSSTLIKARDSREESLHEAPEKVEYAQPVQVSRRLWQSDPHPHSPLLSQCFNRDWSPVLQKSAAPAVSQNVTAHAFLPSFDGAGKIADGFELI</sequence>
<dbReference type="STRING" id="1036611.A0A1L9P3N6"/>
<evidence type="ECO:0000313" key="3">
    <source>
        <dbReference type="Proteomes" id="UP000184073"/>
    </source>
</evidence>
<dbReference type="AlphaFoldDB" id="A0A1L9P3N6"/>
<feature type="region of interest" description="Disordered" evidence="1">
    <location>
        <begin position="430"/>
        <end position="456"/>
    </location>
</feature>
<proteinExistence type="predicted"/>
<organism evidence="2 3">
    <name type="scientific">Aspergillus versicolor CBS 583.65</name>
    <dbReference type="NCBI Taxonomy" id="1036611"/>
    <lineage>
        <taxon>Eukaryota</taxon>
        <taxon>Fungi</taxon>
        <taxon>Dikarya</taxon>
        <taxon>Ascomycota</taxon>
        <taxon>Pezizomycotina</taxon>
        <taxon>Eurotiomycetes</taxon>
        <taxon>Eurotiomycetidae</taxon>
        <taxon>Eurotiales</taxon>
        <taxon>Aspergillaceae</taxon>
        <taxon>Aspergillus</taxon>
        <taxon>Aspergillus subgen. Nidulantes</taxon>
    </lineage>
</organism>
<dbReference type="RefSeq" id="XP_040661879.1">
    <property type="nucleotide sequence ID" value="XM_040816458.1"/>
</dbReference>
<dbReference type="EMBL" id="KV878125">
    <property type="protein sequence ID" value="OJI96116.1"/>
    <property type="molecule type" value="Genomic_DNA"/>
</dbReference>
<gene>
    <name evidence="2" type="ORF">ASPVEDRAFT_77893</name>
</gene>
<feature type="compositionally biased region" description="Low complexity" evidence="1">
    <location>
        <begin position="113"/>
        <end position="153"/>
    </location>
</feature>
<evidence type="ECO:0000313" key="2">
    <source>
        <dbReference type="EMBL" id="OJI96116.1"/>
    </source>
</evidence>
<dbReference type="Proteomes" id="UP000184073">
    <property type="component" value="Unassembled WGS sequence"/>
</dbReference>
<dbReference type="OrthoDB" id="5401902at2759"/>
<feature type="compositionally biased region" description="Polar residues" evidence="1">
    <location>
        <begin position="447"/>
        <end position="456"/>
    </location>
</feature>